<dbReference type="AlphaFoldDB" id="A0A426TXF5"/>
<dbReference type="SUPFAM" id="SSF53098">
    <property type="entry name" value="Ribonuclease H-like"/>
    <property type="match status" value="1"/>
</dbReference>
<feature type="domain" description="Transposase IS701-like DDE" evidence="1">
    <location>
        <begin position="15"/>
        <end position="295"/>
    </location>
</feature>
<dbReference type="Pfam" id="PF13546">
    <property type="entry name" value="DDE_5"/>
    <property type="match status" value="1"/>
</dbReference>
<sequence length="474" mass="53049">MDDILSASARAFRDARTHELARTLAFSNILCLGRHTITATLATCGRQHVDWSSVFRLFEQERIDSVSLFAPIREAITSQLPAGRPITVVMDDTLLPKRGKSIAATKWNHDAQGPPFAHQIIWSQRVVQISAISLADTVTPSAARAIPLDTILLFQPCKPGKKAGPQAMEHYNEQRKANTANAVGRQHVGKLRAQLDKEGHGDRPLHVVIDGGYTNRNVLCPAQENIVFIGRIRKDAKIHAPAELEGPRRGRPRKYGAPLARPGELLADKSVPWRSVEVFAASRVRTFKVKTHDRCCWPSGTQGQHVRIIVVQPLEPLHDKANKRRLYFTHPGYIVCTDPELDIATVLQAYIHRWEIEVGFREQKTTLGMGQAQTRTPKACSGIIRFQSYCYAILLLAGHAAHITVPPRPKWQKQNTNNTRRVTTGELIAIVRSEMWGKAMGIENFEDFARKRPQEAKPPKIEHALIDAILCARN</sequence>
<protein>
    <recommendedName>
        <fullName evidence="1">Transposase IS701-like DDE domain-containing protein</fullName>
    </recommendedName>
</protein>
<accession>A0A426TXF5</accession>
<reference evidence="2 3" key="1">
    <citation type="submission" date="2018-12" db="EMBL/GenBank/DDBJ databases">
        <title>Genome Sequence of Candidatus Viridilinea halotolerans isolated from saline sulfide-rich spring.</title>
        <authorList>
            <person name="Grouzdev D.S."/>
            <person name="Burganskaya E.I."/>
            <person name="Krutkina M.S."/>
            <person name="Sukhacheva M.V."/>
            <person name="Gorlenko V.M."/>
        </authorList>
    </citation>
    <scope>NUCLEOTIDE SEQUENCE [LARGE SCALE GENOMIC DNA]</scope>
    <source>
        <strain evidence="2">Chok-6</strain>
    </source>
</reference>
<gene>
    <name evidence="2" type="ORF">EI684_13320</name>
</gene>
<proteinExistence type="predicted"/>
<dbReference type="InterPro" id="IPR012337">
    <property type="entry name" value="RNaseH-like_sf"/>
</dbReference>
<dbReference type="InterPro" id="IPR038721">
    <property type="entry name" value="IS701-like_DDE_dom"/>
</dbReference>
<evidence type="ECO:0000313" key="2">
    <source>
        <dbReference type="EMBL" id="RRR70457.1"/>
    </source>
</evidence>
<organism evidence="2 3">
    <name type="scientific">Candidatus Viridilinea halotolerans</name>
    <dbReference type="NCBI Taxonomy" id="2491704"/>
    <lineage>
        <taxon>Bacteria</taxon>
        <taxon>Bacillati</taxon>
        <taxon>Chloroflexota</taxon>
        <taxon>Chloroflexia</taxon>
        <taxon>Chloroflexales</taxon>
        <taxon>Chloroflexineae</taxon>
        <taxon>Oscillochloridaceae</taxon>
        <taxon>Candidatus Viridilinea</taxon>
    </lineage>
</organism>
<dbReference type="EMBL" id="RSAS01000519">
    <property type="protein sequence ID" value="RRR70457.1"/>
    <property type="molecule type" value="Genomic_DNA"/>
</dbReference>
<evidence type="ECO:0000259" key="1">
    <source>
        <dbReference type="Pfam" id="PF13546"/>
    </source>
</evidence>
<name>A0A426TXF5_9CHLR</name>
<dbReference type="Proteomes" id="UP000280307">
    <property type="component" value="Unassembled WGS sequence"/>
</dbReference>
<evidence type="ECO:0000313" key="3">
    <source>
        <dbReference type="Proteomes" id="UP000280307"/>
    </source>
</evidence>
<comment type="caution">
    <text evidence="2">The sequence shown here is derived from an EMBL/GenBank/DDBJ whole genome shotgun (WGS) entry which is preliminary data.</text>
</comment>